<dbReference type="SUPFAM" id="SSF52743">
    <property type="entry name" value="Subtilisin-like"/>
    <property type="match status" value="1"/>
</dbReference>
<gene>
    <name evidence="9" type="ORF">FisN_30Lu104</name>
</gene>
<dbReference type="InterPro" id="IPR022398">
    <property type="entry name" value="Peptidase_S8_His-AS"/>
</dbReference>
<sequence>MLPVHIAHCTLLIKQLTSANESIPGQYIVYYAEDADRASANERLFFAPTSAVASSSESFHIVRELKRAIVVAGIHDEHHRALLKDPDVTKVIQDFWVSKYTVQTDPQNWGLDRIDQAKLPLDKSYEYTYDGSGVQVYVLDGAIRNTHYEFGSRVVACKSITTEFCEYYDDHGTHVAGIIGGLRFGVAKNVTLVSVDLFGTSQSTTSSTIIAGIEYVIDQKIINPDTPMIINMSLGSRRLFERIQEIDDAVAAGIVVVTAAGNEARNSCRFIPAYVPRAITVGASVWNDRVATFSNHGACVDIFAPGVNINSAIAYSDLHIGSFSGTSMAAPHVAGAAALYLHANPTWTPDQVWNAMRDDAADVTYFGKRFLPFRKLARFFRNRKTTGLLLQVQNI</sequence>
<evidence type="ECO:0000256" key="6">
    <source>
        <dbReference type="ARBA" id="ARBA00023619"/>
    </source>
</evidence>
<dbReference type="InterPro" id="IPR034193">
    <property type="entry name" value="PCSK9_ProteinaseK-like"/>
</dbReference>
<dbReference type="GO" id="GO:0004252">
    <property type="term" value="F:serine-type endopeptidase activity"/>
    <property type="evidence" value="ECO:0007669"/>
    <property type="project" value="UniProtKB-UniRule"/>
</dbReference>
<dbReference type="PROSITE" id="PS00138">
    <property type="entry name" value="SUBTILASE_SER"/>
    <property type="match status" value="1"/>
</dbReference>
<keyword evidence="10" id="KW-1185">Reference proteome</keyword>
<dbReference type="PRINTS" id="PR00723">
    <property type="entry name" value="SUBTILISIN"/>
</dbReference>
<dbReference type="AlphaFoldDB" id="A0A1Z5JIG8"/>
<feature type="domain" description="Peptidase S8/S53" evidence="8">
    <location>
        <begin position="131"/>
        <end position="363"/>
    </location>
</feature>
<keyword evidence="2 7" id="KW-0645">Protease</keyword>
<dbReference type="InterPro" id="IPR050131">
    <property type="entry name" value="Peptidase_S8_subtilisin-like"/>
</dbReference>
<keyword evidence="3 7" id="KW-0378">Hydrolase</keyword>
<protein>
    <recommendedName>
        <fullName evidence="6">subtilisin</fullName>
        <ecNumber evidence="6">3.4.21.62</ecNumber>
    </recommendedName>
</protein>
<comment type="caution">
    <text evidence="9">The sequence shown here is derived from an EMBL/GenBank/DDBJ whole genome shotgun (WGS) entry which is preliminary data.</text>
</comment>
<dbReference type="PROSITE" id="PS00137">
    <property type="entry name" value="SUBTILASE_HIS"/>
    <property type="match status" value="1"/>
</dbReference>
<feature type="active site" description="Charge relay system" evidence="7">
    <location>
        <position position="171"/>
    </location>
</feature>
<dbReference type="EC" id="3.4.21.62" evidence="6"/>
<proteinExistence type="inferred from homology"/>
<evidence type="ECO:0000259" key="8">
    <source>
        <dbReference type="Pfam" id="PF00082"/>
    </source>
</evidence>
<keyword evidence="4 7" id="KW-0720">Serine protease</keyword>
<dbReference type="Pfam" id="PF00082">
    <property type="entry name" value="Peptidase_S8"/>
    <property type="match status" value="1"/>
</dbReference>
<evidence type="ECO:0000256" key="2">
    <source>
        <dbReference type="ARBA" id="ARBA00022670"/>
    </source>
</evidence>
<dbReference type="PANTHER" id="PTHR43806">
    <property type="entry name" value="PEPTIDASE S8"/>
    <property type="match status" value="1"/>
</dbReference>
<dbReference type="Proteomes" id="UP000198406">
    <property type="component" value="Unassembled WGS sequence"/>
</dbReference>
<accession>A0A1Z5JIG8</accession>
<evidence type="ECO:0000256" key="1">
    <source>
        <dbReference type="ARBA" id="ARBA00011073"/>
    </source>
</evidence>
<comment type="catalytic activity">
    <reaction evidence="5">
        <text>Hydrolysis of proteins with broad specificity for peptide bonds, and a preference for a large uncharged residue in P1. Hydrolyzes peptide amides.</text>
        <dbReference type="EC" id="3.4.21.62"/>
    </reaction>
</comment>
<dbReference type="InterPro" id="IPR023828">
    <property type="entry name" value="Peptidase_S8_Ser-AS"/>
</dbReference>
<dbReference type="EMBL" id="BDSP01000073">
    <property type="protein sequence ID" value="GAX13795.1"/>
    <property type="molecule type" value="Genomic_DNA"/>
</dbReference>
<dbReference type="GO" id="GO:0005615">
    <property type="term" value="C:extracellular space"/>
    <property type="evidence" value="ECO:0007669"/>
    <property type="project" value="TreeGrafter"/>
</dbReference>
<feature type="active site" description="Charge relay system" evidence="7">
    <location>
        <position position="327"/>
    </location>
</feature>
<name>A0A1Z5JIG8_FISSO</name>
<dbReference type="GO" id="GO:0006508">
    <property type="term" value="P:proteolysis"/>
    <property type="evidence" value="ECO:0007669"/>
    <property type="project" value="UniProtKB-KW"/>
</dbReference>
<organism evidence="9 10">
    <name type="scientific">Fistulifera solaris</name>
    <name type="common">Oleaginous diatom</name>
    <dbReference type="NCBI Taxonomy" id="1519565"/>
    <lineage>
        <taxon>Eukaryota</taxon>
        <taxon>Sar</taxon>
        <taxon>Stramenopiles</taxon>
        <taxon>Ochrophyta</taxon>
        <taxon>Bacillariophyta</taxon>
        <taxon>Bacillariophyceae</taxon>
        <taxon>Bacillariophycidae</taxon>
        <taxon>Naviculales</taxon>
        <taxon>Naviculaceae</taxon>
        <taxon>Fistulifera</taxon>
    </lineage>
</organism>
<evidence type="ECO:0000256" key="5">
    <source>
        <dbReference type="ARBA" id="ARBA00023529"/>
    </source>
</evidence>
<dbReference type="PANTHER" id="PTHR43806:SF11">
    <property type="entry name" value="CEREVISIN-RELATED"/>
    <property type="match status" value="1"/>
</dbReference>
<dbReference type="PROSITE" id="PS51892">
    <property type="entry name" value="SUBTILASE"/>
    <property type="match status" value="1"/>
</dbReference>
<evidence type="ECO:0000256" key="4">
    <source>
        <dbReference type="ARBA" id="ARBA00022825"/>
    </source>
</evidence>
<evidence type="ECO:0000256" key="7">
    <source>
        <dbReference type="PROSITE-ProRule" id="PRU01240"/>
    </source>
</evidence>
<evidence type="ECO:0000313" key="9">
    <source>
        <dbReference type="EMBL" id="GAX13795.1"/>
    </source>
</evidence>
<dbReference type="CDD" id="cd04077">
    <property type="entry name" value="Peptidases_S8_PCSK9_ProteinaseK_like"/>
    <property type="match status" value="1"/>
</dbReference>
<dbReference type="InterPro" id="IPR036852">
    <property type="entry name" value="Peptidase_S8/S53_dom_sf"/>
</dbReference>
<reference evidence="9 10" key="1">
    <citation type="journal article" date="2015" name="Plant Cell">
        <title>Oil accumulation by the oleaginous diatom Fistulifera solaris as revealed by the genome and transcriptome.</title>
        <authorList>
            <person name="Tanaka T."/>
            <person name="Maeda Y."/>
            <person name="Veluchamy A."/>
            <person name="Tanaka M."/>
            <person name="Abida H."/>
            <person name="Marechal E."/>
            <person name="Bowler C."/>
            <person name="Muto M."/>
            <person name="Sunaga Y."/>
            <person name="Tanaka M."/>
            <person name="Yoshino T."/>
            <person name="Taniguchi T."/>
            <person name="Fukuda Y."/>
            <person name="Nemoto M."/>
            <person name="Matsumoto M."/>
            <person name="Wong P.S."/>
            <person name="Aburatani S."/>
            <person name="Fujibuchi W."/>
        </authorList>
    </citation>
    <scope>NUCLEOTIDE SEQUENCE [LARGE SCALE GENOMIC DNA]</scope>
    <source>
        <strain evidence="9 10">JPCC DA0580</strain>
    </source>
</reference>
<dbReference type="FunFam" id="3.40.50.200:FF:000016">
    <property type="entry name" value="Proprotein convertase subtilisin/kexin type 9"/>
    <property type="match status" value="1"/>
</dbReference>
<dbReference type="InterPro" id="IPR015500">
    <property type="entry name" value="Peptidase_S8_subtilisin-rel"/>
</dbReference>
<dbReference type="InParanoid" id="A0A1Z5JIG8"/>
<feature type="active site" description="Charge relay system" evidence="7">
    <location>
        <position position="140"/>
    </location>
</feature>
<comment type="similarity">
    <text evidence="1 7">Belongs to the peptidase S8 family.</text>
</comment>
<dbReference type="InterPro" id="IPR000209">
    <property type="entry name" value="Peptidase_S8/S53_dom"/>
</dbReference>
<evidence type="ECO:0000313" key="10">
    <source>
        <dbReference type="Proteomes" id="UP000198406"/>
    </source>
</evidence>
<dbReference type="Gene3D" id="3.40.50.200">
    <property type="entry name" value="Peptidase S8/S53 domain"/>
    <property type="match status" value="1"/>
</dbReference>
<evidence type="ECO:0000256" key="3">
    <source>
        <dbReference type="ARBA" id="ARBA00022801"/>
    </source>
</evidence>
<dbReference type="OrthoDB" id="67080at2759"/>